<dbReference type="Proteomes" id="UP000095282">
    <property type="component" value="Unplaced"/>
</dbReference>
<dbReference type="WBParaSite" id="Csp11.Scaffold629.g13218.t1">
    <property type="protein sequence ID" value="Csp11.Scaffold629.g13218.t1"/>
    <property type="gene ID" value="Csp11.Scaffold629.g13218"/>
</dbReference>
<dbReference type="CDD" id="cd21301">
    <property type="entry name" value="CH_PLS_rpt4"/>
    <property type="match status" value="1"/>
</dbReference>
<reference evidence="7" key="1">
    <citation type="submission" date="2016-11" db="UniProtKB">
        <authorList>
            <consortium name="WormBaseParasite"/>
        </authorList>
    </citation>
    <scope>IDENTIFICATION</scope>
</reference>
<dbReference type="Gene3D" id="1.10.418.10">
    <property type="entry name" value="Calponin-like domain"/>
    <property type="match status" value="4"/>
</dbReference>
<dbReference type="GO" id="GO:0005737">
    <property type="term" value="C:cytoplasm"/>
    <property type="evidence" value="ECO:0007669"/>
    <property type="project" value="TreeGrafter"/>
</dbReference>
<dbReference type="SUPFAM" id="SSF47576">
    <property type="entry name" value="Calponin-homology domain, CH-domain"/>
    <property type="match status" value="1"/>
</dbReference>
<dbReference type="GO" id="GO:0051015">
    <property type="term" value="F:actin filament binding"/>
    <property type="evidence" value="ECO:0007669"/>
    <property type="project" value="InterPro"/>
</dbReference>
<dbReference type="FunFam" id="1.10.418.10:FF:000042">
    <property type="entry name" value="Fimbrin, putative"/>
    <property type="match status" value="1"/>
</dbReference>
<protein>
    <submittedName>
        <fullName evidence="7">Calponin-homology (CH) domain-containing protein</fullName>
    </submittedName>
</protein>
<keyword evidence="2" id="KW-0677">Repeat</keyword>
<evidence type="ECO:0000256" key="2">
    <source>
        <dbReference type="ARBA" id="ARBA00022737"/>
    </source>
</evidence>
<keyword evidence="1" id="KW-0479">Metal-binding</keyword>
<feature type="domain" description="Calponin-homology (CH)" evidence="5">
    <location>
        <begin position="417"/>
        <end position="525"/>
    </location>
</feature>
<dbReference type="GO" id="GO:0032432">
    <property type="term" value="C:actin filament bundle"/>
    <property type="evidence" value="ECO:0007669"/>
    <property type="project" value="TreeGrafter"/>
</dbReference>
<dbReference type="eggNOG" id="KOG0046">
    <property type="taxonomic scope" value="Eukaryota"/>
</dbReference>
<dbReference type="STRING" id="1561998.A0A1I7TZ18"/>
<organism evidence="6 7">
    <name type="scientific">Caenorhabditis tropicalis</name>
    <dbReference type="NCBI Taxonomy" id="1561998"/>
    <lineage>
        <taxon>Eukaryota</taxon>
        <taxon>Metazoa</taxon>
        <taxon>Ecdysozoa</taxon>
        <taxon>Nematoda</taxon>
        <taxon>Chromadorea</taxon>
        <taxon>Rhabditida</taxon>
        <taxon>Rhabditina</taxon>
        <taxon>Rhabditomorpha</taxon>
        <taxon>Rhabditoidea</taxon>
        <taxon>Rhabditidae</taxon>
        <taxon>Peloderinae</taxon>
        <taxon>Caenorhabditis</taxon>
    </lineage>
</organism>
<dbReference type="GO" id="GO:0046872">
    <property type="term" value="F:metal ion binding"/>
    <property type="evidence" value="ECO:0007669"/>
    <property type="project" value="UniProtKB-KW"/>
</dbReference>
<sequence>MECAIPNMSKVQGYTVNSSVQEDVRHTISNEEVQAYASYINGTFGNDKDLAHHLPIQTTGGDLFKKVGDGWIFCKLINRAVEGTIDERAMKKKNLNAISKLDNLTLVCRSAQGVGISLVNNGPTDMAAGTPHLVLAFLFKLIKKVLLAPINLNMCRGLQNLLQDEESLADLQRISPEDLLIRWVNYQMSQAGCHRKISNFSADITDSEVYSILLHQIAPPQFGVNLEALRLTEKTDRASKMLEEAAKINVDNFVTAAQVVGGHSWLNLAFVANVFNKFPGFPEVENKGQVEQIQLETREEKMYRHFLNSLGVSPQITHLYDGIKNGLVLLQALEVVSPGSVDWKKAIQKIPNRQKTFSSLINLNISIEAGRNLGFRLIGIDGKNLFDEDQTAVFSLLWQLMREYTIVTVRKAGQGKIVSDTKILSWANESLRSAGYSVELRSFKDKTLSDGKVILELLNWIKPGTVDMQLFEEGQSFETKMKNCRLAITLSRKIGAVIYALPEDIVECNSKMMLTVFAVLMSVAVQMA</sequence>
<keyword evidence="6" id="KW-1185">Reference proteome</keyword>
<dbReference type="GO" id="GO:0005884">
    <property type="term" value="C:actin filament"/>
    <property type="evidence" value="ECO:0007669"/>
    <property type="project" value="TreeGrafter"/>
</dbReference>
<proteinExistence type="predicted"/>
<dbReference type="PANTHER" id="PTHR19961">
    <property type="entry name" value="FIMBRIN/PLASTIN"/>
    <property type="match status" value="1"/>
</dbReference>
<dbReference type="GO" id="GO:0051639">
    <property type="term" value="P:actin filament network formation"/>
    <property type="evidence" value="ECO:0007669"/>
    <property type="project" value="TreeGrafter"/>
</dbReference>
<dbReference type="PANTHER" id="PTHR19961:SF18">
    <property type="entry name" value="FI19014P1"/>
    <property type="match status" value="1"/>
</dbReference>
<evidence type="ECO:0000313" key="6">
    <source>
        <dbReference type="Proteomes" id="UP000095282"/>
    </source>
</evidence>
<evidence type="ECO:0000256" key="3">
    <source>
        <dbReference type="ARBA" id="ARBA00022837"/>
    </source>
</evidence>
<keyword evidence="4" id="KW-0009">Actin-binding</keyword>
<evidence type="ECO:0000256" key="1">
    <source>
        <dbReference type="ARBA" id="ARBA00022723"/>
    </source>
</evidence>
<evidence type="ECO:0000256" key="4">
    <source>
        <dbReference type="ARBA" id="ARBA00023203"/>
    </source>
</evidence>
<dbReference type="InterPro" id="IPR036872">
    <property type="entry name" value="CH_dom_sf"/>
</dbReference>
<keyword evidence="3" id="KW-0106">Calcium</keyword>
<feature type="domain" description="Calponin-homology (CH)" evidence="5">
    <location>
        <begin position="174"/>
        <end position="279"/>
    </location>
</feature>
<feature type="domain" description="Calponin-homology (CH)" evidence="5">
    <location>
        <begin position="30"/>
        <end position="146"/>
    </location>
</feature>
<dbReference type="Pfam" id="PF00307">
    <property type="entry name" value="CH"/>
    <property type="match status" value="4"/>
</dbReference>
<dbReference type="InterPro" id="IPR001715">
    <property type="entry name" value="CH_dom"/>
</dbReference>
<dbReference type="PROSITE" id="PS50021">
    <property type="entry name" value="CH"/>
    <property type="match status" value="4"/>
</dbReference>
<name>A0A1I7TZ18_9PELO</name>
<evidence type="ECO:0000259" key="5">
    <source>
        <dbReference type="PROSITE" id="PS50021"/>
    </source>
</evidence>
<dbReference type="GO" id="GO:0051017">
    <property type="term" value="P:actin filament bundle assembly"/>
    <property type="evidence" value="ECO:0007669"/>
    <property type="project" value="InterPro"/>
</dbReference>
<evidence type="ECO:0000313" key="7">
    <source>
        <dbReference type="WBParaSite" id="Csp11.Scaffold629.g13218.t1"/>
    </source>
</evidence>
<accession>A0A1I7TZ18</accession>
<dbReference type="InterPro" id="IPR039959">
    <property type="entry name" value="Fimbrin/Plastin"/>
</dbReference>
<dbReference type="AlphaFoldDB" id="A0A1I7TZ18"/>
<dbReference type="SMART" id="SM00033">
    <property type="entry name" value="CH"/>
    <property type="match status" value="4"/>
</dbReference>
<feature type="domain" description="Calponin-homology (CH)" evidence="5">
    <location>
        <begin position="297"/>
        <end position="405"/>
    </location>
</feature>
<dbReference type="FunFam" id="1.10.418.10:FF:000010">
    <property type="entry name" value="Plastin-3 isoform 1"/>
    <property type="match status" value="1"/>
</dbReference>